<sequence length="109" mass="11444">MAREFQEQRDPQGSDHGYANEAELSPADQALLESAAGELARDRADSTAGSLDDDDALYVDIGTEPASAATAAQDPAGSDENAEGLDETEEAVRSQAEDRALGDDQDFIA</sequence>
<feature type="compositionally biased region" description="Low complexity" evidence="1">
    <location>
        <begin position="62"/>
        <end position="79"/>
    </location>
</feature>
<dbReference type="OrthoDB" id="7907165at2"/>
<accession>A0A0P0Z047</accession>
<dbReference type="RefSeq" id="WP_062228321.1">
    <property type="nucleotide sequence ID" value="NZ_BBWR01000012.1"/>
</dbReference>
<proteinExistence type="predicted"/>
<feature type="compositionally biased region" description="Basic and acidic residues" evidence="1">
    <location>
        <begin position="1"/>
        <end position="13"/>
    </location>
</feature>
<dbReference type="AlphaFoldDB" id="A0A0P0Z047"/>
<protein>
    <submittedName>
        <fullName evidence="2">Uncharacterized protein</fullName>
    </submittedName>
</protein>
<organism evidence="2">
    <name type="scientific">Aureimonas frigidaquae</name>
    <dbReference type="NCBI Taxonomy" id="424757"/>
    <lineage>
        <taxon>Bacteria</taxon>
        <taxon>Pseudomonadati</taxon>
        <taxon>Pseudomonadota</taxon>
        <taxon>Alphaproteobacteria</taxon>
        <taxon>Hyphomicrobiales</taxon>
        <taxon>Aurantimonadaceae</taxon>
        <taxon>Aureimonas</taxon>
    </lineage>
</organism>
<reference evidence="2" key="1">
    <citation type="journal article" date="2015" name="Proc. Natl. Acad. Sci. U.S.A.">
        <title>Bacterial clade with the ribosomal RNA operon on a small plasmid rather than the chromosome.</title>
        <authorList>
            <person name="Anda M."/>
            <person name="Ohtsubo Y."/>
            <person name="Okubo T."/>
            <person name="Sugawara M."/>
            <person name="Nagata Y."/>
            <person name="Tsuda M."/>
            <person name="Minamisawa K."/>
            <person name="Mitsui H."/>
        </authorList>
    </citation>
    <scope>NUCLEOTIDE SEQUENCE</scope>
    <source>
        <strain evidence="2">JCM 14755</strain>
    </source>
</reference>
<feature type="compositionally biased region" description="Acidic residues" evidence="1">
    <location>
        <begin position="80"/>
        <end position="89"/>
    </location>
</feature>
<evidence type="ECO:0000313" key="2">
    <source>
        <dbReference type="EMBL" id="BAT27243.1"/>
    </source>
</evidence>
<feature type="compositionally biased region" description="Basic and acidic residues" evidence="1">
    <location>
        <begin position="90"/>
        <end position="102"/>
    </location>
</feature>
<dbReference type="EMBL" id="LC066375">
    <property type="protein sequence ID" value="BAT27243.1"/>
    <property type="molecule type" value="Genomic_DNA"/>
</dbReference>
<feature type="region of interest" description="Disordered" evidence="1">
    <location>
        <begin position="1"/>
        <end position="109"/>
    </location>
</feature>
<name>A0A0P0Z047_9HYPH</name>
<evidence type="ECO:0000256" key="1">
    <source>
        <dbReference type="SAM" id="MobiDB-lite"/>
    </source>
</evidence>